<dbReference type="RefSeq" id="WP_078403927.1">
    <property type="nucleotide sequence ID" value="NZ_CP016377.1"/>
</dbReference>
<dbReference type="EMBL" id="MAIC01000014">
    <property type="protein sequence ID" value="OPB75417.1"/>
    <property type="molecule type" value="Genomic_DNA"/>
</dbReference>
<evidence type="ECO:0000313" key="2">
    <source>
        <dbReference type="Proteomes" id="UP000190816"/>
    </source>
</evidence>
<dbReference type="Proteomes" id="UP000190816">
    <property type="component" value="Unassembled WGS sequence"/>
</dbReference>
<accession>A0AAJ3TNY1</accession>
<gene>
    <name evidence="1" type="ORF">BAY32_07760</name>
</gene>
<protein>
    <submittedName>
        <fullName evidence="1">Uncharacterized protein</fullName>
    </submittedName>
</protein>
<organism evidence="1 2">
    <name type="scientific">Elizabethkingia ursingii</name>
    <dbReference type="NCBI Taxonomy" id="1756150"/>
    <lineage>
        <taxon>Bacteria</taxon>
        <taxon>Pseudomonadati</taxon>
        <taxon>Bacteroidota</taxon>
        <taxon>Flavobacteriia</taxon>
        <taxon>Flavobacteriales</taxon>
        <taxon>Weeksellaceae</taxon>
        <taxon>Elizabethkingia</taxon>
    </lineage>
</organism>
<comment type="caution">
    <text evidence="1">The sequence shown here is derived from an EMBL/GenBank/DDBJ whole genome shotgun (WGS) entry which is preliminary data.</text>
</comment>
<proteinExistence type="predicted"/>
<name>A0AAJ3TNY1_9FLAO</name>
<reference evidence="1 2" key="1">
    <citation type="submission" date="2016-06" db="EMBL/GenBank/DDBJ databases">
        <authorList>
            <person name="Nicholson A.C."/>
        </authorList>
    </citation>
    <scope>NUCLEOTIDE SEQUENCE [LARGE SCALE GENOMIC DNA]</scope>
    <source>
        <strain evidence="1 2">G4123</strain>
    </source>
</reference>
<dbReference type="AlphaFoldDB" id="A0AAJ3TNY1"/>
<dbReference type="KEGG" id="ego:BBD34_14005"/>
<sequence>MDSILLLLESPAFIAFTTGIAIKGLEKAGEGISEGAIKWFSKIFIKNGKPKNNLQRYIDNYEDLENKKALQTIIENAIEDAPEDKKYFDEFLSTFMENKINIRNSKNINVGNINTQGGNFRIGDNYGE</sequence>
<evidence type="ECO:0000313" key="1">
    <source>
        <dbReference type="EMBL" id="OPB75417.1"/>
    </source>
</evidence>